<keyword evidence="5" id="KW-0929">Antimicrobial</keyword>
<evidence type="ECO:0000256" key="6">
    <source>
        <dbReference type="ARBA" id="ARBA00023295"/>
    </source>
</evidence>
<dbReference type="GO" id="GO:0005576">
    <property type="term" value="C:extracellular region"/>
    <property type="evidence" value="ECO:0007669"/>
    <property type="project" value="TreeGrafter"/>
</dbReference>
<sequence length="74" mass="8315">MQGIDIVCDNVKAIKKNFPQWTPEQQLKGAISAYNARPKNVRSNDKMDIGTTKNDYSNDVIARAQCLERKGFGN</sequence>
<reference evidence="8 9" key="1">
    <citation type="submission" date="2019-04" db="EMBL/GenBank/DDBJ databases">
        <title>Draft genome of the big-headed turtle Platysternon megacephalum.</title>
        <authorList>
            <person name="Gong S."/>
        </authorList>
    </citation>
    <scope>NUCLEOTIDE SEQUENCE [LARGE SCALE GENOMIC DNA]</scope>
    <source>
        <strain evidence="8">DO16091913</strain>
        <tissue evidence="8">Muscle</tissue>
    </source>
</reference>
<evidence type="ECO:0000256" key="1">
    <source>
        <dbReference type="ARBA" id="ARBA00000632"/>
    </source>
</evidence>
<keyword evidence="6" id="KW-0326">Glycosidase</keyword>
<evidence type="ECO:0000256" key="3">
    <source>
        <dbReference type="ARBA" id="ARBA00012732"/>
    </source>
</evidence>
<organism evidence="8 9">
    <name type="scientific">Platysternon megacephalum</name>
    <name type="common">big-headed turtle</name>
    <dbReference type="NCBI Taxonomy" id="55544"/>
    <lineage>
        <taxon>Eukaryota</taxon>
        <taxon>Metazoa</taxon>
        <taxon>Chordata</taxon>
        <taxon>Craniata</taxon>
        <taxon>Vertebrata</taxon>
        <taxon>Euteleostomi</taxon>
        <taxon>Archelosauria</taxon>
        <taxon>Testudinata</taxon>
        <taxon>Testudines</taxon>
        <taxon>Cryptodira</taxon>
        <taxon>Durocryptodira</taxon>
        <taxon>Testudinoidea</taxon>
        <taxon>Platysternidae</taxon>
        <taxon>Platysternon</taxon>
    </lineage>
</organism>
<comment type="similarity">
    <text evidence="2">Belongs to the glycosyl hydrolase 23 family.</text>
</comment>
<dbReference type="EMBL" id="QXTE01000113">
    <property type="protein sequence ID" value="TFK05477.1"/>
    <property type="molecule type" value="Genomic_DNA"/>
</dbReference>
<dbReference type="PANTHER" id="PTHR31698:SF8">
    <property type="entry name" value="LYSOZYME G-RELATED"/>
    <property type="match status" value="1"/>
</dbReference>
<dbReference type="InterPro" id="IPR023346">
    <property type="entry name" value="Lysozyme-like_dom_sf"/>
</dbReference>
<dbReference type="SUPFAM" id="SSF53955">
    <property type="entry name" value="Lysozyme-like"/>
    <property type="match status" value="1"/>
</dbReference>
<comment type="catalytic activity">
    <reaction evidence="1">
        <text>Hydrolysis of (1-&gt;4)-beta-linkages between N-acetylmuramic acid and N-acetyl-D-glucosamine residues in a peptidoglycan and between N-acetyl-D-glucosamine residues in chitodextrins.</text>
        <dbReference type="EC" id="3.2.1.17"/>
    </reaction>
</comment>
<keyword evidence="5" id="KW-0081">Bacteriolytic enzyme</keyword>
<keyword evidence="6" id="KW-0378">Hydrolase</keyword>
<evidence type="ECO:0000313" key="9">
    <source>
        <dbReference type="Proteomes" id="UP000297703"/>
    </source>
</evidence>
<proteinExistence type="inferred from homology"/>
<name>A0A4D9E715_9SAUR</name>
<protein>
    <recommendedName>
        <fullName evidence="4">Lysozyme g</fullName>
        <ecNumber evidence="3">3.2.1.17</ecNumber>
    </recommendedName>
    <alternativeName>
        <fullName evidence="7">1,4-beta-N-acetylmuramidase</fullName>
    </alternativeName>
</protein>
<dbReference type="OrthoDB" id="10021790at2759"/>
<dbReference type="STRING" id="55544.A0A4D9E715"/>
<evidence type="ECO:0000256" key="7">
    <source>
        <dbReference type="ARBA" id="ARBA00031262"/>
    </source>
</evidence>
<gene>
    <name evidence="8" type="ORF">DR999_PMT11868</name>
</gene>
<dbReference type="GO" id="GO:0050830">
    <property type="term" value="P:defense response to Gram-positive bacterium"/>
    <property type="evidence" value="ECO:0007669"/>
    <property type="project" value="TreeGrafter"/>
</dbReference>
<evidence type="ECO:0000256" key="2">
    <source>
        <dbReference type="ARBA" id="ARBA00008902"/>
    </source>
</evidence>
<dbReference type="PRINTS" id="PR00749">
    <property type="entry name" value="LYSOZYMEG"/>
</dbReference>
<dbReference type="GO" id="GO:0003796">
    <property type="term" value="F:lysozyme activity"/>
    <property type="evidence" value="ECO:0007669"/>
    <property type="project" value="UniProtKB-EC"/>
</dbReference>
<dbReference type="EC" id="3.2.1.17" evidence="3"/>
<dbReference type="GO" id="GO:0009253">
    <property type="term" value="P:peptidoglycan catabolic process"/>
    <property type="evidence" value="ECO:0007669"/>
    <property type="project" value="InterPro"/>
</dbReference>
<evidence type="ECO:0000256" key="5">
    <source>
        <dbReference type="ARBA" id="ARBA00022638"/>
    </source>
</evidence>
<dbReference type="AlphaFoldDB" id="A0A4D9E715"/>
<dbReference type="Proteomes" id="UP000297703">
    <property type="component" value="Unassembled WGS sequence"/>
</dbReference>
<dbReference type="Gene3D" id="1.10.530.10">
    <property type="match status" value="1"/>
</dbReference>
<evidence type="ECO:0000256" key="4">
    <source>
        <dbReference type="ARBA" id="ARBA00016485"/>
    </source>
</evidence>
<dbReference type="GO" id="GO:0031640">
    <property type="term" value="P:killing of cells of another organism"/>
    <property type="evidence" value="ECO:0007669"/>
    <property type="project" value="UniProtKB-KW"/>
</dbReference>
<keyword evidence="9" id="KW-1185">Reference proteome</keyword>
<dbReference type="InterPro" id="IPR002152">
    <property type="entry name" value="Glyco_hydro_23"/>
</dbReference>
<reference evidence="8 9" key="2">
    <citation type="submission" date="2019-04" db="EMBL/GenBank/DDBJ databases">
        <title>The genome sequence of big-headed turtle.</title>
        <authorList>
            <person name="Gong S."/>
        </authorList>
    </citation>
    <scope>NUCLEOTIDE SEQUENCE [LARGE SCALE GENOMIC DNA]</scope>
    <source>
        <strain evidence="8">DO16091913</strain>
        <tissue evidence="8">Muscle</tissue>
    </source>
</reference>
<evidence type="ECO:0000313" key="8">
    <source>
        <dbReference type="EMBL" id="TFK05477.1"/>
    </source>
</evidence>
<comment type="caution">
    <text evidence="8">The sequence shown here is derived from an EMBL/GenBank/DDBJ whole genome shotgun (WGS) entry which is preliminary data.</text>
</comment>
<accession>A0A4D9E715</accession>
<dbReference type="PANTHER" id="PTHR31698">
    <property type="entry name" value="LYSOZYME G FAMILY MEMBER"/>
    <property type="match status" value="1"/>
</dbReference>